<evidence type="ECO:0000256" key="5">
    <source>
        <dbReference type="ARBA" id="ARBA00022692"/>
    </source>
</evidence>
<dbReference type="FunFam" id="1.10.287.1770:FF:000003">
    <property type="entry name" value="Ferrous iron transport protein B"/>
    <property type="match status" value="1"/>
</dbReference>
<keyword evidence="3" id="KW-1003">Cell membrane</keyword>
<dbReference type="SUPFAM" id="SSF50037">
    <property type="entry name" value="C-terminal domain of transcriptional repressors"/>
    <property type="match status" value="1"/>
</dbReference>
<keyword evidence="2 16" id="KW-0813">Transport</keyword>
<dbReference type="CDD" id="cd01879">
    <property type="entry name" value="FeoB"/>
    <property type="match status" value="1"/>
</dbReference>
<evidence type="ECO:0000256" key="17">
    <source>
        <dbReference type="SAM" id="MobiDB-lite"/>
    </source>
</evidence>
<evidence type="ECO:0000256" key="4">
    <source>
        <dbReference type="ARBA" id="ARBA00022496"/>
    </source>
</evidence>
<keyword evidence="8 16" id="KW-0408">Iron</keyword>
<dbReference type="AlphaFoldDB" id="A0AAQ1UPL1"/>
<comment type="caution">
    <text evidence="19">The sequence shown here is derived from an EMBL/GenBank/DDBJ whole genome shotgun (WGS) entry which is preliminary data.</text>
</comment>
<gene>
    <name evidence="19" type="primary">feoB</name>
    <name evidence="19" type="ORF">NCTC13063_02554</name>
</gene>
<dbReference type="GO" id="GO:0015093">
    <property type="term" value="F:ferrous iron transmembrane transporter activity"/>
    <property type="evidence" value="ECO:0007669"/>
    <property type="project" value="UniProtKB-UniRule"/>
</dbReference>
<feature type="compositionally biased region" description="Basic and acidic residues" evidence="17">
    <location>
        <begin position="75"/>
        <end position="99"/>
    </location>
</feature>
<dbReference type="Pfam" id="PF02421">
    <property type="entry name" value="FeoB_N"/>
    <property type="match status" value="1"/>
</dbReference>
<evidence type="ECO:0000256" key="6">
    <source>
        <dbReference type="ARBA" id="ARBA00022741"/>
    </source>
</evidence>
<dbReference type="InterPro" id="IPR003373">
    <property type="entry name" value="Fe2_transport_prot-B"/>
</dbReference>
<comment type="subcellular location">
    <subcellularLocation>
        <location evidence="16">Cell inner membrane</location>
        <topology evidence="16">Multi-pass membrane protein</topology>
    </subcellularLocation>
    <subcellularLocation>
        <location evidence="1">Cell membrane</location>
        <topology evidence="1">Multi-pass membrane protein</topology>
    </subcellularLocation>
</comment>
<feature type="transmembrane region" description="Helical" evidence="16">
    <location>
        <begin position="781"/>
        <end position="804"/>
    </location>
</feature>
<dbReference type="NCBIfam" id="TIGR00437">
    <property type="entry name" value="feoB"/>
    <property type="match status" value="1"/>
</dbReference>
<dbReference type="InterPro" id="IPR027417">
    <property type="entry name" value="P-loop_NTPase"/>
</dbReference>
<dbReference type="InterPro" id="IPR011640">
    <property type="entry name" value="Fe2_transport_prot_B_C"/>
</dbReference>
<evidence type="ECO:0000256" key="12">
    <source>
        <dbReference type="ARBA" id="ARBA00031200"/>
    </source>
</evidence>
<evidence type="ECO:0000256" key="13">
    <source>
        <dbReference type="NCBIfam" id="TIGR00437"/>
    </source>
</evidence>
<keyword evidence="15" id="KW-0479">Metal-binding</keyword>
<dbReference type="GO" id="GO:0046914">
    <property type="term" value="F:transition metal ion binding"/>
    <property type="evidence" value="ECO:0007669"/>
    <property type="project" value="InterPro"/>
</dbReference>
<keyword evidence="5 16" id="KW-0812">Transmembrane</keyword>
<feature type="transmembrane region" description="Helical" evidence="16">
    <location>
        <begin position="413"/>
        <end position="433"/>
    </location>
</feature>
<dbReference type="Gene3D" id="1.10.287.1770">
    <property type="match status" value="1"/>
</dbReference>
<comment type="function">
    <text evidence="16">Probable transporter of a GTP-driven Fe(2+) uptake system.</text>
</comment>
<dbReference type="PROSITE" id="PS51711">
    <property type="entry name" value="G_FEOB"/>
    <property type="match status" value="1"/>
</dbReference>
<feature type="domain" description="FeoB-type G" evidence="18">
    <location>
        <begin position="119"/>
        <end position="281"/>
    </location>
</feature>
<dbReference type="InterPro" id="IPR007167">
    <property type="entry name" value="Fe-transptr_FeoA-like"/>
</dbReference>
<dbReference type="PANTHER" id="PTHR43185">
    <property type="entry name" value="FERROUS IRON TRANSPORT PROTEIN B"/>
    <property type="match status" value="1"/>
</dbReference>
<feature type="binding site" evidence="14">
    <location>
        <begin position="126"/>
        <end position="133"/>
    </location>
    <ligand>
        <name>GTP</name>
        <dbReference type="ChEBI" id="CHEBI:37565"/>
        <label>1</label>
    </ligand>
</feature>
<name>A0AAQ1UPL1_9BACT</name>
<dbReference type="EMBL" id="UGTJ01000002">
    <property type="protein sequence ID" value="SUB96778.1"/>
    <property type="molecule type" value="Genomic_DNA"/>
</dbReference>
<dbReference type="InterPro" id="IPR038157">
    <property type="entry name" value="FeoA_core_dom"/>
</dbReference>
<keyword evidence="4 16" id="KW-0410">Iron transport</keyword>
<dbReference type="Pfam" id="PF04023">
    <property type="entry name" value="FeoA"/>
    <property type="match status" value="1"/>
</dbReference>
<feature type="transmembrane region" description="Helical" evidence="16">
    <location>
        <begin position="547"/>
        <end position="573"/>
    </location>
</feature>
<dbReference type="Gene3D" id="3.40.50.300">
    <property type="entry name" value="P-loop containing nucleotide triphosphate hydrolases"/>
    <property type="match status" value="1"/>
</dbReference>
<keyword evidence="15" id="KW-0460">Magnesium</keyword>
<evidence type="ECO:0000256" key="15">
    <source>
        <dbReference type="PIRSR" id="PIRSR603373-2"/>
    </source>
</evidence>
<feature type="transmembrane region" description="Helical" evidence="16">
    <location>
        <begin position="753"/>
        <end position="775"/>
    </location>
</feature>
<evidence type="ECO:0000256" key="3">
    <source>
        <dbReference type="ARBA" id="ARBA00022475"/>
    </source>
</evidence>
<dbReference type="RefSeq" id="WP_115154390.1">
    <property type="nucleotide sequence ID" value="NZ_DBFWLE010000012.1"/>
</dbReference>
<accession>A0AAQ1UPL1</accession>
<evidence type="ECO:0000256" key="8">
    <source>
        <dbReference type="ARBA" id="ARBA00023004"/>
    </source>
</evidence>
<dbReference type="PANTHER" id="PTHR43185:SF1">
    <property type="entry name" value="FE(2+) TRANSPORTER FEOB"/>
    <property type="match status" value="1"/>
</dbReference>
<feature type="transmembrane region" description="Helical" evidence="16">
    <location>
        <begin position="585"/>
        <end position="605"/>
    </location>
</feature>
<feature type="transmembrane region" description="Helical" evidence="16">
    <location>
        <begin position="513"/>
        <end position="535"/>
    </location>
</feature>
<dbReference type="InterPro" id="IPR005225">
    <property type="entry name" value="Small_GTP-bd"/>
</dbReference>
<evidence type="ECO:0000313" key="20">
    <source>
        <dbReference type="Proteomes" id="UP000255283"/>
    </source>
</evidence>
<dbReference type="SMART" id="SM00899">
    <property type="entry name" value="FeoA"/>
    <property type="match status" value="1"/>
</dbReference>
<organism evidence="19 20">
    <name type="scientific">Segatella buccae</name>
    <dbReference type="NCBI Taxonomy" id="28126"/>
    <lineage>
        <taxon>Bacteria</taxon>
        <taxon>Pseudomonadati</taxon>
        <taxon>Bacteroidota</taxon>
        <taxon>Bacteroidia</taxon>
        <taxon>Bacteroidales</taxon>
        <taxon>Prevotellaceae</taxon>
        <taxon>Segatella</taxon>
    </lineage>
</organism>
<evidence type="ECO:0000256" key="2">
    <source>
        <dbReference type="ARBA" id="ARBA00022448"/>
    </source>
</evidence>
<evidence type="ECO:0000256" key="9">
    <source>
        <dbReference type="ARBA" id="ARBA00023065"/>
    </source>
</evidence>
<comment type="similarity">
    <text evidence="16">Belongs to the TRAFAC class TrmE-Era-EngA-EngB-Septin-like GTPase superfamily. FeoB GTPase (TC 9.A.8) family.</text>
</comment>
<dbReference type="InterPro" id="IPR041069">
    <property type="entry name" value="FeoB_Cyto"/>
</dbReference>
<keyword evidence="6 14" id="KW-0547">Nucleotide-binding</keyword>
<dbReference type="Pfam" id="PF07664">
    <property type="entry name" value="FeoB_C"/>
    <property type="match status" value="1"/>
</dbReference>
<dbReference type="InterPro" id="IPR030389">
    <property type="entry name" value="G_FEOB_dom"/>
</dbReference>
<feature type="binding site" evidence="15">
    <location>
        <position position="141"/>
    </location>
    <ligand>
        <name>Mg(2+)</name>
        <dbReference type="ChEBI" id="CHEBI:18420"/>
        <label>2</label>
    </ligand>
</feature>
<feature type="transmembrane region" description="Helical" evidence="16">
    <location>
        <begin position="469"/>
        <end position="492"/>
    </location>
</feature>
<reference evidence="19 20" key="1">
    <citation type="submission" date="2018-06" db="EMBL/GenBank/DDBJ databases">
        <authorList>
            <consortium name="Pathogen Informatics"/>
            <person name="Doyle S."/>
        </authorList>
    </citation>
    <scope>NUCLEOTIDE SEQUENCE [LARGE SCALE GENOMIC DNA]</scope>
    <source>
        <strain evidence="19 20">NCTC13063</strain>
    </source>
</reference>
<keyword evidence="7 16" id="KW-1133">Transmembrane helix</keyword>
<feature type="binding site" evidence="14">
    <location>
        <begin position="172"/>
        <end position="175"/>
    </location>
    <ligand>
        <name>GTP</name>
        <dbReference type="ChEBI" id="CHEBI:37565"/>
        <label>1</label>
    </ligand>
</feature>
<evidence type="ECO:0000256" key="1">
    <source>
        <dbReference type="ARBA" id="ARBA00004651"/>
    </source>
</evidence>
<feature type="binding site" evidence="14">
    <location>
        <begin position="232"/>
        <end position="235"/>
    </location>
    <ligand>
        <name>GTP</name>
        <dbReference type="ChEBI" id="CHEBI:37565"/>
        <label>1</label>
    </ligand>
</feature>
<keyword evidence="10 14" id="KW-0342">GTP-binding</keyword>
<keyword evidence="11 16" id="KW-0472">Membrane</keyword>
<dbReference type="InterPro" id="IPR050860">
    <property type="entry name" value="FeoB_GTPase"/>
</dbReference>
<dbReference type="Pfam" id="PF07670">
    <property type="entry name" value="Gate"/>
    <property type="match status" value="2"/>
</dbReference>
<evidence type="ECO:0000256" key="14">
    <source>
        <dbReference type="PIRSR" id="PIRSR603373-1"/>
    </source>
</evidence>
<feature type="binding site" evidence="15">
    <location>
        <position position="140"/>
    </location>
    <ligand>
        <name>Mg(2+)</name>
        <dbReference type="ChEBI" id="CHEBI:18420"/>
        <label>2</label>
    </ligand>
</feature>
<dbReference type="GO" id="GO:0005886">
    <property type="term" value="C:plasma membrane"/>
    <property type="evidence" value="ECO:0007669"/>
    <property type="project" value="UniProtKB-SubCell"/>
</dbReference>
<dbReference type="Gene3D" id="2.30.30.90">
    <property type="match status" value="1"/>
</dbReference>
<sequence>MKLSELKTGERGVIVKVAGHGGFRKRIIEMGFIKGKTVEVLLNAPLQDPVKYKIMGYEVSLRHSEAEQIEVVTPEEARNMKQGAEKADGKKEKLPHAVPDDGPVSERLLKDAALRKQHIINVALVGNPNCGKTSLFNFVSGAHERVGNYSGVTVDAKEGHAEYHGYTFNLVDLPGTYSLSAYSPEELYVRKQIIEKTPDVVINVIDTSNLERNLYLTTQLIDMHLRMVCALNMFDETEERGDNVDYNKLSSLFGVPMVPTVFTSGRGVEELFRAVIDLYEANEDEDPHYRHIHINHGHEIEDGIAGIQHYLKTDANLRQRYSTRYLAIKLLENDRDAEAYIATLPTAAAIMAERDKAAGRVKEETGEDCETAIMDAKYGFIHGALQEAEYATGQKKDTYQTTHLLDRIITNKYLGFPIFIALIWLMFEVTFSVGQYPMDWIEAGVGWVGRMVSATLPDGPLKDMLADGVIGGVGAVIVFLPQILILYAFISFMEDSGYMARAAFIMDKLMHKMGLHGKSFIPLIMGFGCNVPAVMATRTIESRRSRLVTMLILPLMSCSARLPIYIMIIGTFFSAQYRSTVMISLYLIGILMAVVMSRLFTTFVVRGEDTPFVMELPPYRFPTWKAIGRHTWEKGKQYLKKMGGIILVASIIVWALGYFPHDSRLDSQAQQEQSYIGRIGKAIEPVFRPQGFDWKLDVGLVAGVGAKEIVASTMGVLYSHDDSFSDDDSFEASDSEKYTILRRKMLADGITPLSAYAFLLFVLLYFPCIATIAAIKGETGSWRWALFAAGYTTVLAWVVSAAVYQIGSLF</sequence>
<dbReference type="InterPro" id="IPR008988">
    <property type="entry name" value="Transcriptional_repressor_C"/>
</dbReference>
<dbReference type="SUPFAM" id="SSF52540">
    <property type="entry name" value="P-loop containing nucleoside triphosphate hydrolases"/>
    <property type="match status" value="1"/>
</dbReference>
<feature type="binding site" evidence="14">
    <location>
        <begin position="151"/>
        <end position="155"/>
    </location>
    <ligand>
        <name>GTP</name>
        <dbReference type="ChEBI" id="CHEBI:37565"/>
        <label>1</label>
    </ligand>
</feature>
<proteinExistence type="inferred from homology"/>
<evidence type="ECO:0000256" key="7">
    <source>
        <dbReference type="ARBA" id="ARBA00022989"/>
    </source>
</evidence>
<feature type="binding site" evidence="14">
    <location>
        <begin position="261"/>
        <end position="263"/>
    </location>
    <ligand>
        <name>GTP</name>
        <dbReference type="ChEBI" id="CHEBI:37565"/>
        <label>1</label>
    </ligand>
</feature>
<feature type="transmembrane region" description="Helical" evidence="16">
    <location>
        <begin position="642"/>
        <end position="659"/>
    </location>
</feature>
<dbReference type="InterPro" id="IPR011642">
    <property type="entry name" value="Gate_dom"/>
</dbReference>
<dbReference type="Proteomes" id="UP000255283">
    <property type="component" value="Unassembled WGS sequence"/>
</dbReference>
<feature type="region of interest" description="Disordered" evidence="17">
    <location>
        <begin position="75"/>
        <end position="102"/>
    </location>
</feature>
<evidence type="ECO:0000259" key="18">
    <source>
        <dbReference type="PROSITE" id="PS51711"/>
    </source>
</evidence>
<evidence type="ECO:0000256" key="16">
    <source>
        <dbReference type="RuleBase" id="RU362098"/>
    </source>
</evidence>
<dbReference type="GO" id="GO:0005525">
    <property type="term" value="F:GTP binding"/>
    <property type="evidence" value="ECO:0007669"/>
    <property type="project" value="UniProtKB-KW"/>
</dbReference>
<protein>
    <recommendedName>
        <fullName evidence="12 13">Ferrous iron transport protein B</fullName>
    </recommendedName>
</protein>
<keyword evidence="9" id="KW-0406">Ion transport</keyword>
<dbReference type="NCBIfam" id="TIGR00231">
    <property type="entry name" value="small_GTP"/>
    <property type="match status" value="1"/>
</dbReference>
<dbReference type="Pfam" id="PF17910">
    <property type="entry name" value="FeoB_Cyto"/>
    <property type="match status" value="1"/>
</dbReference>
<evidence type="ECO:0000313" key="19">
    <source>
        <dbReference type="EMBL" id="SUB96778.1"/>
    </source>
</evidence>
<evidence type="ECO:0000256" key="11">
    <source>
        <dbReference type="ARBA" id="ARBA00023136"/>
    </source>
</evidence>
<feature type="binding site" evidence="15">
    <location>
        <position position="137"/>
    </location>
    <ligand>
        <name>Mg(2+)</name>
        <dbReference type="ChEBI" id="CHEBI:18420"/>
        <label>2</label>
    </ligand>
</feature>
<evidence type="ECO:0000256" key="10">
    <source>
        <dbReference type="ARBA" id="ARBA00023134"/>
    </source>
</evidence>